<reference evidence="3 4" key="1">
    <citation type="journal article" date="2015" name="Int. J. Syst. Evol. Microbiol.">
        <title>Aestuariivita atlantica sp. nov., isolated from deep sea sediment of the Atlantic Ocean.</title>
        <authorList>
            <person name="Li G."/>
            <person name="Lai Q."/>
            <person name="Du Y."/>
            <person name="Liu X."/>
            <person name="Sun F."/>
            <person name="Shao Z."/>
        </authorList>
    </citation>
    <scope>NUCLEOTIDE SEQUENCE [LARGE SCALE GENOMIC DNA]</scope>
    <source>
        <strain evidence="3 4">22II-S11-z3</strain>
    </source>
</reference>
<organism evidence="3 4">
    <name type="scientific">Pseudaestuariivita atlantica</name>
    <dbReference type="NCBI Taxonomy" id="1317121"/>
    <lineage>
        <taxon>Bacteria</taxon>
        <taxon>Pseudomonadati</taxon>
        <taxon>Pseudomonadota</taxon>
        <taxon>Alphaproteobacteria</taxon>
        <taxon>Rhodobacterales</taxon>
        <taxon>Paracoccaceae</taxon>
        <taxon>Pseudaestuariivita</taxon>
    </lineage>
</organism>
<accession>A0A0L1JQL6</accession>
<feature type="domain" description="Extensin-like C-terminal" evidence="2">
    <location>
        <begin position="164"/>
        <end position="315"/>
    </location>
</feature>
<dbReference type="OrthoDB" id="9809788at2"/>
<evidence type="ECO:0000259" key="2">
    <source>
        <dbReference type="Pfam" id="PF06904"/>
    </source>
</evidence>
<keyword evidence="4" id="KW-1185">Reference proteome</keyword>
<dbReference type="STRING" id="1317121.ATO11_07480"/>
<dbReference type="Proteomes" id="UP000036938">
    <property type="component" value="Unassembled WGS sequence"/>
</dbReference>
<proteinExistence type="predicted"/>
<dbReference type="EMBL" id="AQQZ01000003">
    <property type="protein sequence ID" value="KNG94079.1"/>
    <property type="molecule type" value="Genomic_DNA"/>
</dbReference>
<dbReference type="Pfam" id="PF06904">
    <property type="entry name" value="Extensin-like_C"/>
    <property type="match status" value="1"/>
</dbReference>
<evidence type="ECO:0000313" key="3">
    <source>
        <dbReference type="EMBL" id="KNG94079.1"/>
    </source>
</evidence>
<feature type="chain" id="PRO_5005553811" description="Extensin-like C-terminal domain-containing protein" evidence="1">
    <location>
        <begin position="20"/>
        <end position="315"/>
    </location>
</feature>
<evidence type="ECO:0000256" key="1">
    <source>
        <dbReference type="SAM" id="SignalP"/>
    </source>
</evidence>
<evidence type="ECO:0000313" key="4">
    <source>
        <dbReference type="Proteomes" id="UP000036938"/>
    </source>
</evidence>
<protein>
    <recommendedName>
        <fullName evidence="2">Extensin-like C-terminal domain-containing protein</fullName>
    </recommendedName>
</protein>
<dbReference type="InterPro" id="IPR009683">
    <property type="entry name" value="Extensin-like_C"/>
</dbReference>
<comment type="caution">
    <text evidence="3">The sequence shown here is derived from an EMBL/GenBank/DDBJ whole genome shotgun (WGS) entry which is preliminary data.</text>
</comment>
<keyword evidence="1" id="KW-0732">Signal</keyword>
<sequence>MRKVLLIAVLAVQAGGAAAAPDQSVRPHLRPASLVEAPMRPVARPAPEVQVAGLVTPANARVLVAGTPPVRPVSRPAWASTPAIQPIGVAPTSDDLAANLPDPEPAVLVMGETVSVRPSARPRALVEKVMAKRRKAKKALQRGAICGDTALQGEVIGTVPGRLNGCGVPNAVKLKSVNGIKLSTPAIMDCKTAKAVKRWVDGGAKKAIGNYGGGLSRIKVAAHYACRTRNNQPGAKISEHGKGRAIDISALYTADGTELSVLKDWGKGREGRMLKKMHKAACGPFGTVLGPNADRFHRDHFHFDTARYRSGSYCR</sequence>
<dbReference type="AlphaFoldDB" id="A0A0L1JQL6"/>
<dbReference type="PATRIC" id="fig|1317121.7.peg.2099"/>
<feature type="signal peptide" evidence="1">
    <location>
        <begin position="1"/>
        <end position="19"/>
    </location>
</feature>
<gene>
    <name evidence="3" type="ORF">ATO11_07480</name>
</gene>
<dbReference type="RefSeq" id="WP_050530225.1">
    <property type="nucleotide sequence ID" value="NZ_AQQZ01000003.1"/>
</dbReference>
<name>A0A0L1JQL6_9RHOB</name>